<dbReference type="EMBL" id="FMJE01000005">
    <property type="protein sequence ID" value="SCM82382.1"/>
    <property type="molecule type" value="Genomic_DNA"/>
</dbReference>
<organism evidence="1">
    <name type="scientific">uncultured Sporomusa sp</name>
    <dbReference type="NCBI Taxonomy" id="307249"/>
    <lineage>
        <taxon>Bacteria</taxon>
        <taxon>Bacillati</taxon>
        <taxon>Bacillota</taxon>
        <taxon>Negativicutes</taxon>
        <taxon>Selenomonadales</taxon>
        <taxon>Sporomusaceae</taxon>
        <taxon>Sporomusa</taxon>
        <taxon>environmental samples</taxon>
    </lineage>
</organism>
<proteinExistence type="predicted"/>
<gene>
    <name evidence="1" type="ORF">KL86SPO_50153</name>
</gene>
<evidence type="ECO:0000313" key="1">
    <source>
        <dbReference type="EMBL" id="SCM82382.1"/>
    </source>
</evidence>
<dbReference type="RefSeq" id="WP_288185063.1">
    <property type="nucleotide sequence ID" value="NZ_LT608335.1"/>
</dbReference>
<dbReference type="AlphaFoldDB" id="A0A212LXY2"/>
<reference evidence="1" key="1">
    <citation type="submission" date="2016-08" db="EMBL/GenBank/DDBJ databases">
        <authorList>
            <person name="Seilhamer J.J."/>
        </authorList>
    </citation>
    <scope>NUCLEOTIDE SEQUENCE</scope>
    <source>
        <strain evidence="1">86</strain>
    </source>
</reference>
<protein>
    <submittedName>
        <fullName evidence="1">Uncharacterized protein</fullName>
    </submittedName>
</protein>
<sequence length="106" mass="11544">MYNTLSKLAEKIRGEGNSFSIGSIVPSNEAPKVKITVDIAGQESQVFENVNDFVLFVGQEGRMQGTSLGNLGFLLAVIRELKESVLKTASQNMEKLFSNCGGKCRE</sequence>
<name>A0A212LXY2_9FIRM</name>
<accession>A0A212LXY2</accession>